<dbReference type="InterPro" id="IPR033479">
    <property type="entry name" value="dCache_1"/>
</dbReference>
<organism evidence="13 14">
    <name type="scientific">Propionispira arboris</name>
    <dbReference type="NCBI Taxonomy" id="84035"/>
    <lineage>
        <taxon>Bacteria</taxon>
        <taxon>Bacillati</taxon>
        <taxon>Bacillota</taxon>
        <taxon>Negativicutes</taxon>
        <taxon>Selenomonadales</taxon>
        <taxon>Selenomonadaceae</taxon>
        <taxon>Propionispira</taxon>
    </lineage>
</organism>
<keyword evidence="7 9" id="KW-0807">Transducer</keyword>
<reference evidence="14" key="1">
    <citation type="submission" date="2016-10" db="EMBL/GenBank/DDBJ databases">
        <authorList>
            <person name="Varghese N."/>
            <person name="Submissions S."/>
        </authorList>
    </citation>
    <scope>NUCLEOTIDE SEQUENCE [LARGE SCALE GENOMIC DNA]</scope>
    <source>
        <strain evidence="14">DSM 2179</strain>
    </source>
</reference>
<evidence type="ECO:0000256" key="10">
    <source>
        <dbReference type="SAM" id="Phobius"/>
    </source>
</evidence>
<evidence type="ECO:0000259" key="12">
    <source>
        <dbReference type="PROSITE" id="PS50885"/>
    </source>
</evidence>
<evidence type="ECO:0000256" key="6">
    <source>
        <dbReference type="ARBA" id="ARBA00023136"/>
    </source>
</evidence>
<comment type="similarity">
    <text evidence="8">Belongs to the methyl-accepting chemotaxis (MCP) protein family.</text>
</comment>
<sequence>MNIKTIKTKFLLFLLPLFLINFIILSGISYYLAQTYLEESSVETAETLGNEYAADVSNEISSRLIHLEDIAASKDSKSLSESLVLENLNAEKSRRANYTTLFFVNLKDAGVNYGITAEGNHFDYKQRSYTPVIQKNQESYVSEPNISSSTGKLSIMLVTPIKNNGKMDGFIGATLSTDLLSKAIENIKFQKTGYGYIIDNTGLVIANQKDPSVAGKLKLQDTPLSEIYQTVMTSGKQQQATYQNALDNTMHMAILTPIELAGNRWVMVVTAPTSEINEKAGTLAKVMIGVSVFFLLLASVLIFYFAQKMTTPIQKVRDACALLGKGDLREHALDINSEDEVGQMAQDFHQMRQTIGKLIINVQSQAEQVAASSEELTAGAHQASEASEHVAASIIQIAEGADQQSKLAKNSDQAAREMSDETIRISQKTTAIQSITQKTGQEVTAGRSEIAKVVEQMTLIESGSQNVEHSVTELAACSKEISTIVDLISNIAGQTNLLALNAAIEAARAGEQGRGFAVVAEEVRKLAEGSRAASEQIGTLVKRNEQDMENAILATQASTQGVKFGMTAVNSADETFKNIVLAIDKLAGEITEVAQAIDSMSQKCTTVMQSISIIDNVSNKNAEESQSVSAATEQQAASMREIADASHGLAELATVLQSEAAKFKV</sequence>
<dbReference type="CDD" id="cd06225">
    <property type="entry name" value="HAMP"/>
    <property type="match status" value="1"/>
</dbReference>
<evidence type="ECO:0000256" key="2">
    <source>
        <dbReference type="ARBA" id="ARBA00022475"/>
    </source>
</evidence>
<feature type="transmembrane region" description="Helical" evidence="10">
    <location>
        <begin position="286"/>
        <end position="306"/>
    </location>
</feature>
<keyword evidence="6 10" id="KW-0472">Membrane</keyword>
<dbReference type="RefSeq" id="WP_091833330.1">
    <property type="nucleotide sequence ID" value="NZ_FNZK01000016.1"/>
</dbReference>
<evidence type="ECO:0000256" key="4">
    <source>
        <dbReference type="ARBA" id="ARBA00022692"/>
    </source>
</evidence>
<dbReference type="CDD" id="cd12912">
    <property type="entry name" value="PDC2_MCP_like"/>
    <property type="match status" value="1"/>
</dbReference>
<keyword evidence="4 10" id="KW-0812">Transmembrane</keyword>
<evidence type="ECO:0000256" key="7">
    <source>
        <dbReference type="ARBA" id="ARBA00023224"/>
    </source>
</evidence>
<dbReference type="AlphaFoldDB" id="A0A1H7BEC5"/>
<gene>
    <name evidence="13" type="ORF">SAMN05660742_11651</name>
</gene>
<keyword evidence="14" id="KW-1185">Reference proteome</keyword>
<protein>
    <submittedName>
        <fullName evidence="13">Methyl-accepting chemotaxis sensory transducer with Cache sensor</fullName>
    </submittedName>
</protein>
<feature type="domain" description="Methyl-accepting transducer" evidence="11">
    <location>
        <begin position="379"/>
        <end position="650"/>
    </location>
</feature>
<evidence type="ECO:0000256" key="5">
    <source>
        <dbReference type="ARBA" id="ARBA00022989"/>
    </source>
</evidence>
<dbReference type="PANTHER" id="PTHR32089">
    <property type="entry name" value="METHYL-ACCEPTING CHEMOTAXIS PROTEIN MCPB"/>
    <property type="match status" value="1"/>
</dbReference>
<dbReference type="Pfam" id="PF02743">
    <property type="entry name" value="dCache_1"/>
    <property type="match status" value="1"/>
</dbReference>
<dbReference type="CDD" id="cd18773">
    <property type="entry name" value="PDC1_HK_sensor"/>
    <property type="match status" value="1"/>
</dbReference>
<accession>A0A1H7BEC5</accession>
<evidence type="ECO:0000259" key="11">
    <source>
        <dbReference type="PROSITE" id="PS50111"/>
    </source>
</evidence>
<dbReference type="InterPro" id="IPR004089">
    <property type="entry name" value="MCPsignal_dom"/>
</dbReference>
<dbReference type="Pfam" id="PF00015">
    <property type="entry name" value="MCPsignal"/>
    <property type="match status" value="1"/>
</dbReference>
<feature type="transmembrane region" description="Helical" evidence="10">
    <location>
        <begin position="12"/>
        <end position="33"/>
    </location>
</feature>
<evidence type="ECO:0000256" key="3">
    <source>
        <dbReference type="ARBA" id="ARBA00022500"/>
    </source>
</evidence>
<dbReference type="STRING" id="84035.SAMN05660742_11651"/>
<evidence type="ECO:0000256" key="8">
    <source>
        <dbReference type="ARBA" id="ARBA00029447"/>
    </source>
</evidence>
<dbReference type="GO" id="GO:0007165">
    <property type="term" value="P:signal transduction"/>
    <property type="evidence" value="ECO:0007669"/>
    <property type="project" value="UniProtKB-KW"/>
</dbReference>
<keyword evidence="2" id="KW-1003">Cell membrane</keyword>
<evidence type="ECO:0000256" key="1">
    <source>
        <dbReference type="ARBA" id="ARBA00004651"/>
    </source>
</evidence>
<comment type="subcellular location">
    <subcellularLocation>
        <location evidence="1">Cell membrane</location>
        <topology evidence="1">Multi-pass membrane protein</topology>
    </subcellularLocation>
</comment>
<dbReference type="Gene3D" id="1.10.287.950">
    <property type="entry name" value="Methyl-accepting chemotaxis protein"/>
    <property type="match status" value="1"/>
</dbReference>
<dbReference type="InterPro" id="IPR003660">
    <property type="entry name" value="HAMP_dom"/>
</dbReference>
<evidence type="ECO:0000256" key="9">
    <source>
        <dbReference type="PROSITE-ProRule" id="PRU00284"/>
    </source>
</evidence>
<dbReference type="SUPFAM" id="SSF58104">
    <property type="entry name" value="Methyl-accepting chemotaxis protein (MCP) signaling domain"/>
    <property type="match status" value="1"/>
</dbReference>
<dbReference type="Gene3D" id="6.10.340.10">
    <property type="match status" value="1"/>
</dbReference>
<dbReference type="GO" id="GO:0006935">
    <property type="term" value="P:chemotaxis"/>
    <property type="evidence" value="ECO:0007669"/>
    <property type="project" value="UniProtKB-KW"/>
</dbReference>
<proteinExistence type="inferred from homology"/>
<keyword evidence="5 10" id="KW-1133">Transmembrane helix</keyword>
<dbReference type="PROSITE" id="PS50885">
    <property type="entry name" value="HAMP"/>
    <property type="match status" value="1"/>
</dbReference>
<dbReference type="SMART" id="SM00304">
    <property type="entry name" value="HAMP"/>
    <property type="match status" value="1"/>
</dbReference>
<dbReference type="PROSITE" id="PS50111">
    <property type="entry name" value="CHEMOTAXIS_TRANSDUC_2"/>
    <property type="match status" value="1"/>
</dbReference>
<keyword evidence="3" id="KW-0145">Chemotaxis</keyword>
<dbReference type="Proteomes" id="UP000199662">
    <property type="component" value="Unassembled WGS sequence"/>
</dbReference>
<dbReference type="GO" id="GO:0005886">
    <property type="term" value="C:plasma membrane"/>
    <property type="evidence" value="ECO:0007669"/>
    <property type="project" value="UniProtKB-SubCell"/>
</dbReference>
<dbReference type="Gene3D" id="3.30.450.20">
    <property type="entry name" value="PAS domain"/>
    <property type="match status" value="1"/>
</dbReference>
<feature type="domain" description="HAMP" evidence="12">
    <location>
        <begin position="307"/>
        <end position="360"/>
    </location>
</feature>
<dbReference type="SMART" id="SM00283">
    <property type="entry name" value="MA"/>
    <property type="match status" value="1"/>
</dbReference>
<evidence type="ECO:0000313" key="13">
    <source>
        <dbReference type="EMBL" id="SEJ76001.1"/>
    </source>
</evidence>
<evidence type="ECO:0000313" key="14">
    <source>
        <dbReference type="Proteomes" id="UP000199662"/>
    </source>
</evidence>
<name>A0A1H7BEC5_9FIRM</name>
<dbReference type="EMBL" id="FNZK01000016">
    <property type="protein sequence ID" value="SEJ76001.1"/>
    <property type="molecule type" value="Genomic_DNA"/>
</dbReference>
<dbReference type="PANTHER" id="PTHR32089:SF112">
    <property type="entry name" value="LYSOZYME-LIKE PROTEIN-RELATED"/>
    <property type="match status" value="1"/>
</dbReference>
<dbReference type="Pfam" id="PF00672">
    <property type="entry name" value="HAMP"/>
    <property type="match status" value="1"/>
</dbReference>